<feature type="transmembrane region" description="Helical" evidence="5">
    <location>
        <begin position="29"/>
        <end position="53"/>
    </location>
</feature>
<comment type="subcellular location">
    <subcellularLocation>
        <location evidence="1">Endomembrane system</location>
        <topology evidence="1">Multi-pass membrane protein</topology>
    </subcellularLocation>
</comment>
<organism evidence="7 8">
    <name type="scientific">Phocoenobacter skyensis</name>
    <dbReference type="NCBI Taxonomy" id="97481"/>
    <lineage>
        <taxon>Bacteria</taxon>
        <taxon>Pseudomonadati</taxon>
        <taxon>Pseudomonadota</taxon>
        <taxon>Gammaproteobacteria</taxon>
        <taxon>Pasteurellales</taxon>
        <taxon>Pasteurellaceae</taxon>
        <taxon>Phocoenobacter</taxon>
    </lineage>
</organism>
<evidence type="ECO:0000256" key="5">
    <source>
        <dbReference type="SAM" id="Phobius"/>
    </source>
</evidence>
<dbReference type="RefSeq" id="WP_090921095.1">
    <property type="nucleotide sequence ID" value="NZ_CP016180.1"/>
</dbReference>
<reference evidence="6 9" key="3">
    <citation type="journal article" date="2023" name="Front. Microbiol.">
        <title>Phylogeography and host specificity of Pasteurellaceae pathogenic to sea-farmed fish in the north-east Atlantic.</title>
        <authorList>
            <person name="Gulla S."/>
            <person name="Colquhoun D.J."/>
            <person name="Olsen A.B."/>
            <person name="Spilsberg B."/>
            <person name="Lagesen K."/>
            <person name="Aakesson C.P."/>
            <person name="Strom S."/>
            <person name="Manji F."/>
            <person name="Birkbeck T.H."/>
            <person name="Nilsen H.K."/>
        </authorList>
    </citation>
    <scope>NUCLEOTIDE SEQUENCE [LARGE SCALE GENOMIC DNA]</scope>
    <source>
        <strain evidence="6 9">VIO11850</strain>
    </source>
</reference>
<dbReference type="InterPro" id="IPR007318">
    <property type="entry name" value="Phopholipid_MeTrfase"/>
</dbReference>
<dbReference type="PANTHER" id="PTHR12714">
    <property type="entry name" value="PROTEIN-S ISOPRENYLCYSTEINE O-METHYLTRANSFERASE"/>
    <property type="match status" value="1"/>
</dbReference>
<dbReference type="EC" id="2.1.1.100" evidence="6"/>
<dbReference type="Pfam" id="PF04191">
    <property type="entry name" value="PEMT"/>
    <property type="match status" value="1"/>
</dbReference>
<evidence type="ECO:0000256" key="4">
    <source>
        <dbReference type="ARBA" id="ARBA00023136"/>
    </source>
</evidence>
<gene>
    <name evidence="6" type="ORF">QJT92_03585</name>
    <name evidence="7" type="ORF">SAMN05444853_10641</name>
</gene>
<dbReference type="GeneID" id="83543599"/>
<evidence type="ECO:0000256" key="3">
    <source>
        <dbReference type="ARBA" id="ARBA00022989"/>
    </source>
</evidence>
<keyword evidence="3 5" id="KW-1133">Transmembrane helix</keyword>
<dbReference type="PANTHER" id="PTHR12714:SF24">
    <property type="entry name" value="SLR1182 PROTEIN"/>
    <property type="match status" value="1"/>
</dbReference>
<evidence type="ECO:0000256" key="2">
    <source>
        <dbReference type="ARBA" id="ARBA00022692"/>
    </source>
</evidence>
<evidence type="ECO:0000313" key="6">
    <source>
        <dbReference type="EMBL" id="MDP8085010.1"/>
    </source>
</evidence>
<protein>
    <submittedName>
        <fullName evidence="6">Isoprenylcysteine carboxylmethyltransferase family protein</fullName>
        <ecNumber evidence="6">2.1.1.100</ecNumber>
        <ecNumber evidence="6">2.1.1.334</ecNumber>
    </submittedName>
    <submittedName>
        <fullName evidence="7">Protein-S-isoprenylcysteine O-methyltransferase Ste14</fullName>
    </submittedName>
</protein>
<dbReference type="GO" id="GO:0032259">
    <property type="term" value="P:methylation"/>
    <property type="evidence" value="ECO:0007669"/>
    <property type="project" value="UniProtKB-KW"/>
</dbReference>
<reference evidence="7" key="1">
    <citation type="submission" date="2016-10" db="EMBL/GenBank/DDBJ databases">
        <authorList>
            <person name="de Groot N.N."/>
        </authorList>
    </citation>
    <scope>NUCLEOTIDE SEQUENCE [LARGE SCALE GENOMIC DNA]</scope>
    <source>
        <strain evidence="7">DSM 24204</strain>
    </source>
</reference>
<dbReference type="AlphaFoldDB" id="A0A1H7VY06"/>
<dbReference type="Gene3D" id="1.20.120.1630">
    <property type="match status" value="1"/>
</dbReference>
<accession>A0A1H7VY06</accession>
<name>A0A1H7VY06_9PAST</name>
<feature type="transmembrane region" description="Helical" evidence="5">
    <location>
        <begin position="87"/>
        <end position="116"/>
    </location>
</feature>
<evidence type="ECO:0000313" key="9">
    <source>
        <dbReference type="Proteomes" id="UP001224812"/>
    </source>
</evidence>
<evidence type="ECO:0000256" key="1">
    <source>
        <dbReference type="ARBA" id="ARBA00004127"/>
    </source>
</evidence>
<keyword evidence="7" id="KW-0489">Methyltransferase</keyword>
<dbReference type="STRING" id="97481.SAMN05444853_10641"/>
<dbReference type="EMBL" id="JASAVS010000005">
    <property type="protein sequence ID" value="MDP8085010.1"/>
    <property type="molecule type" value="Genomic_DNA"/>
</dbReference>
<dbReference type="EC" id="2.1.1.334" evidence="6"/>
<dbReference type="EMBL" id="FOBN01000006">
    <property type="protein sequence ID" value="SEM14222.1"/>
    <property type="molecule type" value="Genomic_DNA"/>
</dbReference>
<proteinExistence type="predicted"/>
<dbReference type="OrthoDB" id="9811969at2"/>
<keyword evidence="9" id="KW-1185">Reference proteome</keyword>
<keyword evidence="4 5" id="KW-0472">Membrane</keyword>
<dbReference type="Proteomes" id="UP000198883">
    <property type="component" value="Unassembled WGS sequence"/>
</dbReference>
<sequence>MELKIPPPVVLLSCALIMKLMPEIWQVTFSLSLIIGIICLAIIIDIWCLFAFFQQKTTASPLSPSKTSTLITSGIYRFSRNPMYLSLALYLIAWGLWLGNITALIGVILFCLYITYFQIIPEERHLENLFGDKYLQYKKSVRRWI</sequence>
<keyword evidence="2 5" id="KW-0812">Transmembrane</keyword>
<dbReference type="Proteomes" id="UP001224812">
    <property type="component" value="Unassembled WGS sequence"/>
</dbReference>
<evidence type="ECO:0000313" key="8">
    <source>
        <dbReference type="Proteomes" id="UP000198883"/>
    </source>
</evidence>
<dbReference type="GO" id="GO:0012505">
    <property type="term" value="C:endomembrane system"/>
    <property type="evidence" value="ECO:0007669"/>
    <property type="project" value="UniProtKB-SubCell"/>
</dbReference>
<keyword evidence="7" id="KW-0808">Transferase</keyword>
<dbReference type="GO" id="GO:0004671">
    <property type="term" value="F:protein C-terminal S-isoprenylcysteine carboxyl O-methyltransferase activity"/>
    <property type="evidence" value="ECO:0007669"/>
    <property type="project" value="UniProtKB-EC"/>
</dbReference>
<evidence type="ECO:0000313" key="7">
    <source>
        <dbReference type="EMBL" id="SEM14222.1"/>
    </source>
</evidence>
<reference evidence="8" key="2">
    <citation type="submission" date="2016-10" db="EMBL/GenBank/DDBJ databases">
        <authorList>
            <person name="Varghese N."/>
            <person name="Submissions S."/>
        </authorList>
    </citation>
    <scope>NUCLEOTIDE SEQUENCE [LARGE SCALE GENOMIC DNA]</scope>
    <source>
        <strain evidence="8">DSM 24204</strain>
    </source>
</reference>